<dbReference type="Pfam" id="PF07508">
    <property type="entry name" value="Recombinase"/>
    <property type="match status" value="1"/>
</dbReference>
<evidence type="ECO:0000313" key="5">
    <source>
        <dbReference type="Proteomes" id="UP001597024"/>
    </source>
</evidence>
<gene>
    <name evidence="4" type="ORF">ACFQ08_06090</name>
</gene>
<sequence>GNQFGLTFPLFEHYGVPLWVPEVGGPIDPANEAHELIMSMFGGISKGERNRIKIRVRTSMAALAQVEGRYLGGRPPYGYRLVDLGPHPNPGKAADGKRLRGLEPDPVTSEVVRRIFREFRWGRGIYAIAEGLIRDGVLCPSAYDPARNRHREGAAWSKGAVRAILTNPRYTGRQVWNKQRKDEVLIDVHDVALGHMTKQRWNDADQWIWSEQITHEPLVSLEEFQQAQEILAGRGKGPTTHTPHRTRRPYALRGVLFCGYCGRRMQGNWNHQHPYYRCRYPAEYALANDLDHPKTVYLREDEVLPALDAWLAVEFGQRRREETVRFLAEHGQVDHDPGTEAANQRISECDRKLAQHRAALEAGADPVLVTQWMAETQAQRAAAQAQLRQTGARRRMTREEINTVMNALGDLVQVMQEADPVDKAEIYAQIGLRLTYRPQKRLVEAQIVPSPHVCKRFVSEGGLEPFSHLLGSLDAADGLSLDLE</sequence>
<reference evidence="5" key="1">
    <citation type="journal article" date="2019" name="Int. J. Syst. Evol. Microbiol.">
        <title>The Global Catalogue of Microorganisms (GCM) 10K type strain sequencing project: providing services to taxonomists for standard genome sequencing and annotation.</title>
        <authorList>
            <consortium name="The Broad Institute Genomics Platform"/>
            <consortium name="The Broad Institute Genome Sequencing Center for Infectious Disease"/>
            <person name="Wu L."/>
            <person name="Ma J."/>
        </authorList>
    </citation>
    <scope>NUCLEOTIDE SEQUENCE [LARGE SCALE GENOMIC DNA]</scope>
    <source>
        <strain evidence="5">CCUG 62974</strain>
    </source>
</reference>
<dbReference type="InterPro" id="IPR025827">
    <property type="entry name" value="Zn_ribbon_recom_dom"/>
</dbReference>
<evidence type="ECO:0000259" key="3">
    <source>
        <dbReference type="PROSITE" id="PS51737"/>
    </source>
</evidence>
<name>A0ABW3DMT9_9ACTN</name>
<dbReference type="InterPro" id="IPR050639">
    <property type="entry name" value="SSR_resolvase"/>
</dbReference>
<evidence type="ECO:0000256" key="1">
    <source>
        <dbReference type="ARBA" id="ARBA00023125"/>
    </source>
</evidence>
<dbReference type="InterPro" id="IPR038109">
    <property type="entry name" value="DNA_bind_recomb_sf"/>
</dbReference>
<dbReference type="Proteomes" id="UP001597024">
    <property type="component" value="Unassembled WGS sequence"/>
</dbReference>
<protein>
    <submittedName>
        <fullName evidence="4">Recombinase family protein</fullName>
    </submittedName>
</protein>
<keyword evidence="5" id="KW-1185">Reference proteome</keyword>
<organism evidence="4 5">
    <name type="scientific">Streptosporangium algeriense</name>
    <dbReference type="NCBI Taxonomy" id="1682748"/>
    <lineage>
        <taxon>Bacteria</taxon>
        <taxon>Bacillati</taxon>
        <taxon>Actinomycetota</taxon>
        <taxon>Actinomycetes</taxon>
        <taxon>Streptosporangiales</taxon>
        <taxon>Streptosporangiaceae</taxon>
        <taxon>Streptosporangium</taxon>
    </lineage>
</organism>
<dbReference type="Gene3D" id="3.90.1750.20">
    <property type="entry name" value="Putative Large Serine Recombinase, Chain B, Domain 2"/>
    <property type="match status" value="1"/>
</dbReference>
<evidence type="ECO:0000313" key="4">
    <source>
        <dbReference type="EMBL" id="MFD0884120.1"/>
    </source>
</evidence>
<dbReference type="EMBL" id="JBHTHX010000116">
    <property type="protein sequence ID" value="MFD0884120.1"/>
    <property type="molecule type" value="Genomic_DNA"/>
</dbReference>
<comment type="caution">
    <text evidence="4">The sequence shown here is derived from an EMBL/GenBank/DDBJ whole genome shotgun (WGS) entry which is preliminary data.</text>
</comment>
<proteinExistence type="predicted"/>
<dbReference type="InterPro" id="IPR011109">
    <property type="entry name" value="DNA_bind_recombinase_dom"/>
</dbReference>
<keyword evidence="1" id="KW-0238">DNA-binding</keyword>
<feature type="non-terminal residue" evidence="4">
    <location>
        <position position="1"/>
    </location>
</feature>
<dbReference type="PROSITE" id="PS51737">
    <property type="entry name" value="RECOMBINASE_DNA_BIND"/>
    <property type="match status" value="1"/>
</dbReference>
<dbReference type="PANTHER" id="PTHR30461">
    <property type="entry name" value="DNA-INVERTASE FROM LAMBDOID PROPHAGE"/>
    <property type="match status" value="1"/>
</dbReference>
<dbReference type="PANTHER" id="PTHR30461:SF2">
    <property type="entry name" value="SERINE RECOMBINASE PINE-RELATED"/>
    <property type="match status" value="1"/>
</dbReference>
<accession>A0ABW3DMT9</accession>
<dbReference type="Pfam" id="PF13408">
    <property type="entry name" value="Zn_ribbon_recom"/>
    <property type="match status" value="1"/>
</dbReference>
<evidence type="ECO:0000256" key="2">
    <source>
        <dbReference type="ARBA" id="ARBA00023172"/>
    </source>
</evidence>
<keyword evidence="2" id="KW-0233">DNA recombination</keyword>
<feature type="domain" description="Recombinase" evidence="3">
    <location>
        <begin position="76"/>
        <end position="237"/>
    </location>
</feature>